<organism evidence="2 3">
    <name type="scientific">Chryseobacterium vrystaatense</name>
    <dbReference type="NCBI Taxonomy" id="307480"/>
    <lineage>
        <taxon>Bacteria</taxon>
        <taxon>Pseudomonadati</taxon>
        <taxon>Bacteroidota</taxon>
        <taxon>Flavobacteriia</taxon>
        <taxon>Flavobacteriales</taxon>
        <taxon>Weeksellaceae</taxon>
        <taxon>Chryseobacterium group</taxon>
        <taxon>Chryseobacterium</taxon>
    </lineage>
</organism>
<feature type="chain" id="PRO_5012409302" description="NVEALA protein" evidence="1">
    <location>
        <begin position="24"/>
        <end position="92"/>
    </location>
</feature>
<evidence type="ECO:0008006" key="4">
    <source>
        <dbReference type="Google" id="ProtNLM"/>
    </source>
</evidence>
<dbReference type="EMBL" id="FQVE01000004">
    <property type="protein sequence ID" value="SHG08001.1"/>
    <property type="molecule type" value="Genomic_DNA"/>
</dbReference>
<protein>
    <recommendedName>
        <fullName evidence="4">NVEALA protein</fullName>
    </recommendedName>
</protein>
<dbReference type="Proteomes" id="UP000184108">
    <property type="component" value="Unassembled WGS sequence"/>
</dbReference>
<feature type="signal peptide" evidence="1">
    <location>
        <begin position="1"/>
        <end position="23"/>
    </location>
</feature>
<proteinExistence type="predicted"/>
<keyword evidence="1" id="KW-0732">Signal</keyword>
<evidence type="ECO:0000313" key="2">
    <source>
        <dbReference type="EMBL" id="SHG08001.1"/>
    </source>
</evidence>
<dbReference type="RefSeq" id="WP_073174664.1">
    <property type="nucleotide sequence ID" value="NZ_FQVE01000004.1"/>
</dbReference>
<sequence length="92" mass="9905">MKNLKTLLLPAFVLLAGAGSAFATHLEKNDNLAIIRGYVFREGEIPECVNSLKDCDTSGSFTCTADIGMGSEDLYQLNGTVCPNKLTHTQPN</sequence>
<reference evidence="3" key="1">
    <citation type="submission" date="2016-11" db="EMBL/GenBank/DDBJ databases">
        <authorList>
            <person name="Varghese N."/>
            <person name="Submissions S."/>
        </authorList>
    </citation>
    <scope>NUCLEOTIDE SEQUENCE [LARGE SCALE GENOMIC DNA]</scope>
    <source>
        <strain evidence="3">YR203</strain>
    </source>
</reference>
<evidence type="ECO:0000313" key="3">
    <source>
        <dbReference type="Proteomes" id="UP000184108"/>
    </source>
</evidence>
<name>A0A1M5GWA0_9FLAO</name>
<accession>A0A1M5GWA0</accession>
<dbReference type="AlphaFoldDB" id="A0A1M5GWA0"/>
<gene>
    <name evidence="2" type="ORF">SAMN02787073_3491</name>
</gene>
<dbReference type="Pfam" id="PF20130">
    <property type="entry name" value="DUF6520"/>
    <property type="match status" value="1"/>
</dbReference>
<evidence type="ECO:0000256" key="1">
    <source>
        <dbReference type="SAM" id="SignalP"/>
    </source>
</evidence>
<dbReference type="InterPro" id="IPR045391">
    <property type="entry name" value="DUF6520"/>
</dbReference>